<dbReference type="EMBL" id="JAPNPE010000005">
    <property type="protein sequence ID" value="MDK7392468.1"/>
    <property type="molecule type" value="Genomic_DNA"/>
</dbReference>
<accession>A0AAP4CMG7</accession>
<proteinExistence type="predicted"/>
<protein>
    <submittedName>
        <fullName evidence="1">Uncharacterized protein</fullName>
    </submittedName>
</protein>
<sequence length="165" mass="19494">MWDKIEDIEKKRKIIRQWIQKKDDLEMLMPLILYPIGGENRNLIGRYIRIIELIDVEEIKNYLELDENNENCSGAEYPNLSKLRNIVENIGESLVNTLDWIIEQKDYSENALTTRFGNIDYQESIFINNLEESLKCLEKYGDKRLQDIIQSSVVQLKNRNIVSVN</sequence>
<dbReference type="RefSeq" id="WP_000263487.1">
    <property type="nucleotide sequence ID" value="NZ_CP099450.1"/>
</dbReference>
<name>A0AAP4CMG7_9BACI</name>
<gene>
    <name evidence="1" type="ORF">OWO78_13635</name>
</gene>
<evidence type="ECO:0000313" key="1">
    <source>
        <dbReference type="EMBL" id="MDK7392468.1"/>
    </source>
</evidence>
<dbReference type="AlphaFoldDB" id="A0AAP4CMG7"/>
<dbReference type="Proteomes" id="UP001174229">
    <property type="component" value="Unassembled WGS sequence"/>
</dbReference>
<comment type="caution">
    <text evidence="1">The sequence shown here is derived from an EMBL/GenBank/DDBJ whole genome shotgun (WGS) entry which is preliminary data.</text>
</comment>
<reference evidence="1" key="1">
    <citation type="submission" date="2022-11" db="EMBL/GenBank/DDBJ databases">
        <title>WGS-based characterization of Bacillus cereus isolated from food &amp; feed additives.</title>
        <authorList>
            <person name="Bogaerts B."/>
            <person name="Fraiture M.-A."/>
            <person name="Roosens N.H.C."/>
            <person name="De Keersmaecker S.C.J."/>
            <person name="Vanneste K."/>
        </authorList>
    </citation>
    <scope>NUCLEOTIDE SEQUENCE</scope>
    <source>
        <strain evidence="1">74.2</strain>
    </source>
</reference>
<organism evidence="1 2">
    <name type="scientific">Bacillus pacificus</name>
    <dbReference type="NCBI Taxonomy" id="2026187"/>
    <lineage>
        <taxon>Bacteria</taxon>
        <taxon>Bacillati</taxon>
        <taxon>Bacillota</taxon>
        <taxon>Bacilli</taxon>
        <taxon>Bacillales</taxon>
        <taxon>Bacillaceae</taxon>
        <taxon>Bacillus</taxon>
        <taxon>Bacillus cereus group</taxon>
    </lineage>
</organism>
<evidence type="ECO:0000313" key="2">
    <source>
        <dbReference type="Proteomes" id="UP001174229"/>
    </source>
</evidence>